<dbReference type="AlphaFoldDB" id="A0A8J4Q210"/>
<comment type="caution">
    <text evidence="9">The sequence shown here is derived from an EMBL/GenBank/DDBJ whole genome shotgun (WGS) entry which is preliminary data.</text>
</comment>
<organism evidence="9 10">
    <name type="scientific">Polysphondylium violaceum</name>
    <dbReference type="NCBI Taxonomy" id="133409"/>
    <lineage>
        <taxon>Eukaryota</taxon>
        <taxon>Amoebozoa</taxon>
        <taxon>Evosea</taxon>
        <taxon>Eumycetozoa</taxon>
        <taxon>Dictyostelia</taxon>
        <taxon>Dictyosteliales</taxon>
        <taxon>Dictyosteliaceae</taxon>
        <taxon>Polysphondylium</taxon>
    </lineage>
</organism>
<reference evidence="9" key="1">
    <citation type="submission" date="2020-01" db="EMBL/GenBank/DDBJ databases">
        <title>Development of genomics and gene disruption for Polysphondylium violaceum indicates a role for the polyketide synthase stlB in stalk morphogenesis.</title>
        <authorList>
            <person name="Narita B."/>
            <person name="Kawabe Y."/>
            <person name="Kin K."/>
            <person name="Saito T."/>
            <person name="Gibbs R."/>
            <person name="Kuspa A."/>
            <person name="Muzny D."/>
            <person name="Queller D."/>
            <person name="Richards S."/>
            <person name="Strassman J."/>
            <person name="Sucgang R."/>
            <person name="Worley K."/>
            <person name="Schaap P."/>
        </authorList>
    </citation>
    <scope>NUCLEOTIDE SEQUENCE</scope>
    <source>
        <strain evidence="9">QSvi11</strain>
    </source>
</reference>
<dbReference type="InterPro" id="IPR016130">
    <property type="entry name" value="Tyr_Pase_AS"/>
</dbReference>
<name>A0A8J4Q210_9MYCE</name>
<dbReference type="InterPro" id="IPR000387">
    <property type="entry name" value="Tyr_Pase_dom"/>
</dbReference>
<evidence type="ECO:0000313" key="9">
    <source>
        <dbReference type="EMBL" id="KAF2076677.1"/>
    </source>
</evidence>
<proteinExistence type="inferred from homology"/>
<dbReference type="PANTHER" id="PTHR12305">
    <property type="entry name" value="PHOSPHATASE WITH HOMOLOGY TO TENSIN"/>
    <property type="match status" value="1"/>
</dbReference>
<dbReference type="Proteomes" id="UP000695562">
    <property type="component" value="Unassembled WGS sequence"/>
</dbReference>
<protein>
    <recommendedName>
        <fullName evidence="11">Phosphatidylinositol-3,4,5-trisphosphate 3-phosphatase</fullName>
    </recommendedName>
</protein>
<dbReference type="InterPro" id="IPR003595">
    <property type="entry name" value="Tyr_Pase_cat"/>
</dbReference>
<dbReference type="PROSITE" id="PS50056">
    <property type="entry name" value="TYR_PHOSPHATASE_2"/>
    <property type="match status" value="1"/>
</dbReference>
<evidence type="ECO:0000259" key="8">
    <source>
        <dbReference type="PROSITE" id="PS51182"/>
    </source>
</evidence>
<dbReference type="Pfam" id="PF22785">
    <property type="entry name" value="Tc-R-P"/>
    <property type="match status" value="1"/>
</dbReference>
<dbReference type="EMBL" id="AJWJ01000053">
    <property type="protein sequence ID" value="KAF2076677.1"/>
    <property type="molecule type" value="Genomic_DNA"/>
</dbReference>
<dbReference type="SMART" id="SM01326">
    <property type="entry name" value="PTEN_C2"/>
    <property type="match status" value="1"/>
</dbReference>
<dbReference type="PROSITE" id="PS00383">
    <property type="entry name" value="TYR_PHOSPHATASE_1"/>
    <property type="match status" value="1"/>
</dbReference>
<feature type="domain" description="Tyrosine specific protein phosphatases" evidence="6">
    <location>
        <begin position="125"/>
        <end position="189"/>
    </location>
</feature>
<gene>
    <name evidence="9" type="ORF">CYY_002047</name>
</gene>
<sequence length="374" mass="42614">MDVLFKQIQLKALVVEDKLNSSVKTAVTSIRTAVSVDKNRFINDKFNLDLTYITPKLIAFGYPAIDKLGSDWWRNSRIEVKDFLETYHKDHYLIINLTEKAYDSQFFNNRVHHIGWPDNHAPSLGLLLYAVQIIHNWLDANSENIVAVHCAAGRGRTGTLICSYLLTTLAYESRIEDVLSLFATQRSSIGEGIKVPSQFRYVDYVNQLFTCRKNVELVQNTNGLLLKSIVLKNIPTKFIPMIEVFNVSKPLEPVLLLSTKEKIINNNCSSLCKIMGNIAMIEPQGILLAGDILIKISSATIIGKLVLENDPFRFSFHTSFIDDFYLDLKKCDLDEKDTQLKSNKYPEDFSIRLMFMPNGGMYQPYKSAFYAQQS</sequence>
<dbReference type="InterPro" id="IPR014020">
    <property type="entry name" value="Tensin_C2-dom"/>
</dbReference>
<dbReference type="Pfam" id="PF10409">
    <property type="entry name" value="PTEN_C2"/>
    <property type="match status" value="1"/>
</dbReference>
<dbReference type="InterPro" id="IPR035892">
    <property type="entry name" value="C2_domain_sf"/>
</dbReference>
<evidence type="ECO:0000259" key="5">
    <source>
        <dbReference type="PROSITE" id="PS50055"/>
    </source>
</evidence>
<keyword evidence="4" id="KW-0966">Cell projection</keyword>
<keyword evidence="3" id="KW-0378">Hydrolase</keyword>
<dbReference type="OrthoDB" id="16692at2759"/>
<evidence type="ECO:0000256" key="3">
    <source>
        <dbReference type="ARBA" id="ARBA00022801"/>
    </source>
</evidence>
<dbReference type="GO" id="GO:0004725">
    <property type="term" value="F:protein tyrosine phosphatase activity"/>
    <property type="evidence" value="ECO:0007669"/>
    <property type="project" value="InterPro"/>
</dbReference>
<dbReference type="Gene3D" id="3.90.190.10">
    <property type="entry name" value="Protein tyrosine phosphatase superfamily"/>
    <property type="match status" value="1"/>
</dbReference>
<dbReference type="SMART" id="SM00404">
    <property type="entry name" value="PTPc_motif"/>
    <property type="match status" value="1"/>
</dbReference>
<dbReference type="CDD" id="cd14497">
    <property type="entry name" value="PTP_PTEN-like"/>
    <property type="match status" value="1"/>
</dbReference>
<dbReference type="PROSITE" id="PS51182">
    <property type="entry name" value="C2_TENSIN"/>
    <property type="match status" value="1"/>
</dbReference>
<feature type="domain" description="Phosphatase tensin-type" evidence="7">
    <location>
        <begin position="39"/>
        <end position="212"/>
    </location>
</feature>
<dbReference type="InterPro" id="IPR029021">
    <property type="entry name" value="Prot-tyrosine_phosphatase-like"/>
</dbReference>
<evidence type="ECO:0000259" key="6">
    <source>
        <dbReference type="PROSITE" id="PS50056"/>
    </source>
</evidence>
<evidence type="ECO:0000313" key="10">
    <source>
        <dbReference type="Proteomes" id="UP000695562"/>
    </source>
</evidence>
<dbReference type="InterPro" id="IPR051281">
    <property type="entry name" value="Dual-spec_lipid-protein_phosph"/>
</dbReference>
<accession>A0A8J4Q210</accession>
<dbReference type="InterPro" id="IPR000242">
    <property type="entry name" value="PTP_cat"/>
</dbReference>
<dbReference type="PROSITE" id="PS50055">
    <property type="entry name" value="TYR_PHOSPHATASE_PTP"/>
    <property type="match status" value="1"/>
</dbReference>
<evidence type="ECO:0008006" key="11">
    <source>
        <dbReference type="Google" id="ProtNLM"/>
    </source>
</evidence>
<dbReference type="GO" id="GO:0016314">
    <property type="term" value="F:phosphatidylinositol-3,4,5-trisphosphate 3-phosphatase activity"/>
    <property type="evidence" value="ECO:0007669"/>
    <property type="project" value="TreeGrafter"/>
</dbReference>
<evidence type="ECO:0000256" key="1">
    <source>
        <dbReference type="ARBA" id="ARBA00004316"/>
    </source>
</evidence>
<comment type="similarity">
    <text evidence="2">Belongs to the PTEN phosphatase protein family.</text>
</comment>
<dbReference type="Gene3D" id="2.60.40.1110">
    <property type="match status" value="1"/>
</dbReference>
<evidence type="ECO:0000259" key="7">
    <source>
        <dbReference type="PROSITE" id="PS51181"/>
    </source>
</evidence>
<dbReference type="SUPFAM" id="SSF52799">
    <property type="entry name" value="(Phosphotyrosine protein) phosphatases II"/>
    <property type="match status" value="1"/>
</dbReference>
<dbReference type="InterPro" id="IPR029023">
    <property type="entry name" value="Tensin_phosphatase"/>
</dbReference>
<dbReference type="GO" id="GO:0005829">
    <property type="term" value="C:cytosol"/>
    <property type="evidence" value="ECO:0007669"/>
    <property type="project" value="TreeGrafter"/>
</dbReference>
<dbReference type="GO" id="GO:0042995">
    <property type="term" value="C:cell projection"/>
    <property type="evidence" value="ECO:0007669"/>
    <property type="project" value="UniProtKB-SubCell"/>
</dbReference>
<keyword evidence="10" id="KW-1185">Reference proteome</keyword>
<evidence type="ECO:0000256" key="4">
    <source>
        <dbReference type="ARBA" id="ARBA00023273"/>
    </source>
</evidence>
<feature type="domain" description="Tyrosine-protein phosphatase" evidence="5">
    <location>
        <begin position="72"/>
        <end position="202"/>
    </location>
</feature>
<dbReference type="PROSITE" id="PS51181">
    <property type="entry name" value="PPASE_TENSIN"/>
    <property type="match status" value="1"/>
</dbReference>
<evidence type="ECO:0000256" key="2">
    <source>
        <dbReference type="ARBA" id="ARBA00007881"/>
    </source>
</evidence>
<dbReference type="SUPFAM" id="SSF49562">
    <property type="entry name" value="C2 domain (Calcium/lipid-binding domain, CaLB)"/>
    <property type="match status" value="1"/>
</dbReference>
<dbReference type="PANTHER" id="PTHR12305:SF60">
    <property type="entry name" value="PHOSPHATIDYLINOSITOL 3,4,5-TRISPHOSPHATE 3-PHOSPHATASE TPTE2-RELATED"/>
    <property type="match status" value="1"/>
</dbReference>
<feature type="domain" description="C2 tensin-type" evidence="8">
    <location>
        <begin position="221"/>
        <end position="358"/>
    </location>
</feature>
<comment type="subcellular location">
    <subcellularLocation>
        <location evidence="1">Cell projection</location>
    </subcellularLocation>
</comment>